<evidence type="ECO:0000256" key="1">
    <source>
        <dbReference type="SAM" id="SignalP"/>
    </source>
</evidence>
<protein>
    <submittedName>
        <fullName evidence="2">Uncharacterized protein</fullName>
    </submittedName>
</protein>
<reference evidence="2 3" key="1">
    <citation type="submission" date="2019-02" db="EMBL/GenBank/DDBJ databases">
        <title>Genomic Encyclopedia of Archaeal and Bacterial Type Strains, Phase II (KMG-II): from individual species to whole genera.</title>
        <authorList>
            <person name="Goeker M."/>
        </authorList>
    </citation>
    <scope>NUCLEOTIDE SEQUENCE [LARGE SCALE GENOMIC DNA]</scope>
    <source>
        <strain evidence="2 3">DSM 21411</strain>
    </source>
</reference>
<evidence type="ECO:0000313" key="2">
    <source>
        <dbReference type="EMBL" id="RZS98385.1"/>
    </source>
</evidence>
<accession>A0A4Q7PDN8</accession>
<feature type="signal peptide" evidence="1">
    <location>
        <begin position="1"/>
        <end position="25"/>
    </location>
</feature>
<dbReference type="Proteomes" id="UP000292209">
    <property type="component" value="Unassembled WGS sequence"/>
</dbReference>
<proteinExistence type="predicted"/>
<gene>
    <name evidence="2" type="ORF">BC751_4035</name>
</gene>
<sequence>MKKFNLVLMMLLFLTSIGSIDTLSAKQVWCGWDNDLQACWAGGLHGYCAYCGPDCTTTIPTVRP</sequence>
<evidence type="ECO:0000313" key="3">
    <source>
        <dbReference type="Proteomes" id="UP000292209"/>
    </source>
</evidence>
<keyword evidence="3" id="KW-1185">Reference proteome</keyword>
<keyword evidence="1" id="KW-0732">Signal</keyword>
<dbReference type="EMBL" id="SGXG01000001">
    <property type="protein sequence ID" value="RZS98385.1"/>
    <property type="molecule type" value="Genomic_DNA"/>
</dbReference>
<organism evidence="2 3">
    <name type="scientific">Cecembia calidifontis</name>
    <dbReference type="NCBI Taxonomy" id="1187080"/>
    <lineage>
        <taxon>Bacteria</taxon>
        <taxon>Pseudomonadati</taxon>
        <taxon>Bacteroidota</taxon>
        <taxon>Cytophagia</taxon>
        <taxon>Cytophagales</taxon>
        <taxon>Cyclobacteriaceae</taxon>
        <taxon>Cecembia</taxon>
    </lineage>
</organism>
<comment type="caution">
    <text evidence="2">The sequence shown here is derived from an EMBL/GenBank/DDBJ whole genome shotgun (WGS) entry which is preliminary data.</text>
</comment>
<feature type="chain" id="PRO_5020456161" evidence="1">
    <location>
        <begin position="26"/>
        <end position="64"/>
    </location>
</feature>
<name>A0A4Q7PDN8_9BACT</name>
<dbReference type="AlphaFoldDB" id="A0A4Q7PDN8"/>